<proteinExistence type="predicted"/>
<evidence type="ECO:0000256" key="1">
    <source>
        <dbReference type="SAM" id="MobiDB-lite"/>
    </source>
</evidence>
<organism evidence="2 3">
    <name type="scientific">Asparagus officinalis</name>
    <name type="common">Garden asparagus</name>
    <dbReference type="NCBI Taxonomy" id="4686"/>
    <lineage>
        <taxon>Eukaryota</taxon>
        <taxon>Viridiplantae</taxon>
        <taxon>Streptophyta</taxon>
        <taxon>Embryophyta</taxon>
        <taxon>Tracheophyta</taxon>
        <taxon>Spermatophyta</taxon>
        <taxon>Magnoliopsida</taxon>
        <taxon>Liliopsida</taxon>
        <taxon>Asparagales</taxon>
        <taxon>Asparagaceae</taxon>
        <taxon>Asparagoideae</taxon>
        <taxon>Asparagus</taxon>
    </lineage>
</organism>
<feature type="region of interest" description="Disordered" evidence="1">
    <location>
        <begin position="87"/>
        <end position="124"/>
    </location>
</feature>
<dbReference type="Proteomes" id="UP000243459">
    <property type="component" value="Chromosome 3"/>
</dbReference>
<dbReference type="AlphaFoldDB" id="A0A5P1FA12"/>
<reference evidence="3" key="1">
    <citation type="journal article" date="2017" name="Nat. Commun.">
        <title>The asparagus genome sheds light on the origin and evolution of a young Y chromosome.</title>
        <authorList>
            <person name="Harkess A."/>
            <person name="Zhou J."/>
            <person name="Xu C."/>
            <person name="Bowers J.E."/>
            <person name="Van der Hulst R."/>
            <person name="Ayyampalayam S."/>
            <person name="Mercati F."/>
            <person name="Riccardi P."/>
            <person name="McKain M.R."/>
            <person name="Kakrana A."/>
            <person name="Tang H."/>
            <person name="Ray J."/>
            <person name="Groenendijk J."/>
            <person name="Arikit S."/>
            <person name="Mathioni S.M."/>
            <person name="Nakano M."/>
            <person name="Shan H."/>
            <person name="Telgmann-Rauber A."/>
            <person name="Kanno A."/>
            <person name="Yue Z."/>
            <person name="Chen H."/>
            <person name="Li W."/>
            <person name="Chen Y."/>
            <person name="Xu X."/>
            <person name="Zhang Y."/>
            <person name="Luo S."/>
            <person name="Chen H."/>
            <person name="Gao J."/>
            <person name="Mao Z."/>
            <person name="Pires J.C."/>
            <person name="Luo M."/>
            <person name="Kudrna D."/>
            <person name="Wing R.A."/>
            <person name="Meyers B.C."/>
            <person name="Yi K."/>
            <person name="Kong H."/>
            <person name="Lavrijsen P."/>
            <person name="Sunseri F."/>
            <person name="Falavigna A."/>
            <person name="Ye Y."/>
            <person name="Leebens-Mack J.H."/>
            <person name="Chen G."/>
        </authorList>
    </citation>
    <scope>NUCLEOTIDE SEQUENCE [LARGE SCALE GENOMIC DNA]</scope>
    <source>
        <strain evidence="3">cv. DH0086</strain>
    </source>
</reference>
<keyword evidence="3" id="KW-1185">Reference proteome</keyword>
<protein>
    <submittedName>
        <fullName evidence="2">Uncharacterized protein</fullName>
    </submittedName>
</protein>
<gene>
    <name evidence="2" type="ORF">A4U43_C03F11610</name>
</gene>
<evidence type="ECO:0000313" key="2">
    <source>
        <dbReference type="EMBL" id="ONK74934.1"/>
    </source>
</evidence>
<evidence type="ECO:0000313" key="3">
    <source>
        <dbReference type="Proteomes" id="UP000243459"/>
    </source>
</evidence>
<dbReference type="Gramene" id="ONK74934">
    <property type="protein sequence ID" value="ONK74934"/>
    <property type="gene ID" value="A4U43_C03F11610"/>
</dbReference>
<accession>A0A5P1FA12</accession>
<sequence length="141" mass="15595">MRLKRRIFMIARGNKAAVFRKICRRGPAKSTRSIPRVWALKGRDDEDVVDGVVCGGDTVDEAQGEEMTRRGRSIGCRKLVGFRPVSTPSVIPEEKKRGSEERGGLKQLQFRPANGQPIPTNTFDSCPLARASFNARVIPAS</sequence>
<feature type="compositionally biased region" description="Basic and acidic residues" evidence="1">
    <location>
        <begin position="92"/>
        <end position="104"/>
    </location>
</feature>
<name>A0A5P1FA12_ASPOF</name>
<dbReference type="EMBL" id="CM007383">
    <property type="protein sequence ID" value="ONK74934.1"/>
    <property type="molecule type" value="Genomic_DNA"/>
</dbReference>